<dbReference type="AlphaFoldDB" id="A0A4Y2G9B2"/>
<organism evidence="1 2">
    <name type="scientific">Araneus ventricosus</name>
    <name type="common">Orbweaver spider</name>
    <name type="synonym">Epeira ventricosa</name>
    <dbReference type="NCBI Taxonomy" id="182803"/>
    <lineage>
        <taxon>Eukaryota</taxon>
        <taxon>Metazoa</taxon>
        <taxon>Ecdysozoa</taxon>
        <taxon>Arthropoda</taxon>
        <taxon>Chelicerata</taxon>
        <taxon>Arachnida</taxon>
        <taxon>Araneae</taxon>
        <taxon>Araneomorphae</taxon>
        <taxon>Entelegynae</taxon>
        <taxon>Araneoidea</taxon>
        <taxon>Araneidae</taxon>
        <taxon>Araneus</taxon>
    </lineage>
</organism>
<comment type="caution">
    <text evidence="1">The sequence shown here is derived from an EMBL/GenBank/DDBJ whole genome shotgun (WGS) entry which is preliminary data.</text>
</comment>
<name>A0A4Y2G9B2_ARAVE</name>
<proteinExistence type="predicted"/>
<keyword evidence="2" id="KW-1185">Reference proteome</keyword>
<evidence type="ECO:0000313" key="2">
    <source>
        <dbReference type="Proteomes" id="UP000499080"/>
    </source>
</evidence>
<accession>A0A4Y2G9B2</accession>
<reference evidence="1 2" key="1">
    <citation type="journal article" date="2019" name="Sci. Rep.">
        <title>Orb-weaving spider Araneus ventricosus genome elucidates the spidroin gene catalogue.</title>
        <authorList>
            <person name="Kono N."/>
            <person name="Nakamura H."/>
            <person name="Ohtoshi R."/>
            <person name="Moran D.A.P."/>
            <person name="Shinohara A."/>
            <person name="Yoshida Y."/>
            <person name="Fujiwara M."/>
            <person name="Mori M."/>
            <person name="Tomita M."/>
            <person name="Arakawa K."/>
        </authorList>
    </citation>
    <scope>NUCLEOTIDE SEQUENCE [LARGE SCALE GENOMIC DNA]</scope>
</reference>
<dbReference type="Proteomes" id="UP000499080">
    <property type="component" value="Unassembled WGS sequence"/>
</dbReference>
<protein>
    <submittedName>
        <fullName evidence="1">Uncharacterized protein</fullName>
    </submittedName>
</protein>
<dbReference type="EMBL" id="BGPR01001289">
    <property type="protein sequence ID" value="GBM50203.1"/>
    <property type="molecule type" value="Genomic_DNA"/>
</dbReference>
<evidence type="ECO:0000313" key="1">
    <source>
        <dbReference type="EMBL" id="GBM50203.1"/>
    </source>
</evidence>
<gene>
    <name evidence="1" type="ORF">AVEN_134776_1</name>
</gene>
<sequence length="102" mass="12242">MRITFQREKKEGAQFRYLPWAPFYVGTPLGRQPYSMRTKKTWIPISKDFRSQEKRLTFLNYLSTSSQEDKKLPQMTPLKYCITKINPRQCVRSPMPKYAVWC</sequence>